<dbReference type="GeneID" id="110128392"/>
<proteinExistence type="predicted"/>
<dbReference type="Proteomes" id="UP001652640">
    <property type="component" value="Chromosome 19"/>
</dbReference>
<evidence type="ECO:0000256" key="1">
    <source>
        <dbReference type="SAM" id="MobiDB-lite"/>
    </source>
</evidence>
<name>A0ABM4GSN8_ODOVR</name>
<protein>
    <submittedName>
        <fullName evidence="3">Uncharacterized protein</fullName>
    </submittedName>
</protein>
<keyword evidence="2" id="KW-1185">Reference proteome</keyword>
<feature type="region of interest" description="Disordered" evidence="1">
    <location>
        <begin position="26"/>
        <end position="77"/>
    </location>
</feature>
<reference evidence="3" key="2">
    <citation type="submission" date="2025-08" db="UniProtKB">
        <authorList>
            <consortium name="RefSeq"/>
        </authorList>
    </citation>
    <scope>IDENTIFICATION</scope>
    <source>
        <tissue evidence="3">Tongue muscle</tissue>
    </source>
</reference>
<evidence type="ECO:0000313" key="2">
    <source>
        <dbReference type="Proteomes" id="UP001652640"/>
    </source>
</evidence>
<organism evidence="2 3">
    <name type="scientific">Odocoileus virginianus</name>
    <name type="common">White-tailed deer</name>
    <dbReference type="NCBI Taxonomy" id="9874"/>
    <lineage>
        <taxon>Eukaryota</taxon>
        <taxon>Metazoa</taxon>
        <taxon>Chordata</taxon>
        <taxon>Craniata</taxon>
        <taxon>Vertebrata</taxon>
        <taxon>Euteleostomi</taxon>
        <taxon>Mammalia</taxon>
        <taxon>Eutheria</taxon>
        <taxon>Laurasiatheria</taxon>
        <taxon>Artiodactyla</taxon>
        <taxon>Ruminantia</taxon>
        <taxon>Pecora</taxon>
        <taxon>Cervidae</taxon>
        <taxon>Odocoileinae</taxon>
        <taxon>Odocoileus</taxon>
    </lineage>
</organism>
<evidence type="ECO:0000313" key="3">
    <source>
        <dbReference type="RefSeq" id="XP_070306333.1"/>
    </source>
</evidence>
<feature type="region of interest" description="Disordered" evidence="1">
    <location>
        <begin position="132"/>
        <end position="184"/>
    </location>
</feature>
<reference evidence="2" key="1">
    <citation type="journal article" date="2022" name="J. Hered.">
        <title>A De Novo Chromosome-Level Genome Assembly of the White-Tailed Deer, Odocoileus Virginianus.</title>
        <authorList>
            <person name="London E.W."/>
            <person name="Roca A.L."/>
            <person name="Novakofski J.E."/>
            <person name="Mateus-Pinilla N.E."/>
        </authorList>
    </citation>
    <scope>NUCLEOTIDE SEQUENCE [LARGE SCALE GENOMIC DNA]</scope>
</reference>
<accession>A0ABM4GSN8</accession>
<gene>
    <name evidence="3" type="primary">LOC110128392</name>
</gene>
<sequence length="221" mass="24465">MSHHTLDVLQWLRSLLMKTVNAELTKSGGRHGARATPVAALPTPASSEPKTRQKSASPRRSPCPGQGSRGSRGRLGRRAPLTLWTERAAAAPWASPGVLWFQKSHSEPLFLLPSVTKAPLLTAPGCRPLGRPLPARCPGLRQTRPGARRAGRQAQRSARSGRRRWERRRERSGEGQRRSRGSLLNRPSSCLSFLSHTANSRWLSTLHMVIFCTEVIQYDTC</sequence>
<dbReference type="RefSeq" id="XP_070306333.1">
    <property type="nucleotide sequence ID" value="XM_070450232.1"/>
</dbReference>
<feature type="compositionally biased region" description="Basic and acidic residues" evidence="1">
    <location>
        <begin position="167"/>
        <end position="177"/>
    </location>
</feature>